<protein>
    <submittedName>
        <fullName evidence="1">Uncharacterized protein</fullName>
    </submittedName>
</protein>
<reference evidence="1" key="1">
    <citation type="submission" date="2020-04" db="EMBL/GenBank/DDBJ databases">
        <authorList>
            <person name="Chiriac C."/>
            <person name="Salcher M."/>
            <person name="Ghai R."/>
            <person name="Kavagutti S V."/>
        </authorList>
    </citation>
    <scope>NUCLEOTIDE SEQUENCE</scope>
</reference>
<evidence type="ECO:0000313" key="1">
    <source>
        <dbReference type="EMBL" id="CAB4159970.1"/>
    </source>
</evidence>
<accession>A0A6J5NJG5</accession>
<sequence>MSKPQIKPTDMQPIICTECEGMYFRQVMAINKVSKFLTGADKDTMVPIPVFRCDDCGAIPAEFQPVKLKSK</sequence>
<organism evidence="1">
    <name type="scientific">uncultured Caudovirales phage</name>
    <dbReference type="NCBI Taxonomy" id="2100421"/>
    <lineage>
        <taxon>Viruses</taxon>
        <taxon>Duplodnaviria</taxon>
        <taxon>Heunggongvirae</taxon>
        <taxon>Uroviricota</taxon>
        <taxon>Caudoviricetes</taxon>
        <taxon>Peduoviridae</taxon>
        <taxon>Maltschvirus</taxon>
        <taxon>Maltschvirus maltsch</taxon>
    </lineage>
</organism>
<name>A0A6J5NJG5_9CAUD</name>
<dbReference type="EMBL" id="LR796697">
    <property type="protein sequence ID" value="CAB4159970.1"/>
    <property type="molecule type" value="Genomic_DNA"/>
</dbReference>
<proteinExistence type="predicted"/>
<gene>
    <name evidence="1" type="ORF">UFOVP723_22</name>
</gene>